<dbReference type="InterPro" id="IPR008839">
    <property type="entry name" value="MDM33_fungi"/>
</dbReference>
<evidence type="ECO:0000256" key="3">
    <source>
        <dbReference type="ARBA" id="ARBA00022792"/>
    </source>
</evidence>
<comment type="caution">
    <text evidence="10">Lacks conserved residue(s) required for the propagation of feature annotation.</text>
</comment>
<dbReference type="GO" id="GO:0007007">
    <property type="term" value="P:inner mitochondrial membrane organization"/>
    <property type="evidence" value="ECO:0007669"/>
    <property type="project" value="TreeGrafter"/>
</dbReference>
<comment type="caution">
    <text evidence="12">The sequence shown here is derived from an EMBL/GenBank/DDBJ whole genome shotgun (WGS) entry which is preliminary data.</text>
</comment>
<feature type="transmembrane region" description="Helical" evidence="10">
    <location>
        <begin position="162"/>
        <end position="182"/>
    </location>
</feature>
<comment type="function">
    <text evidence="9">Required for the maintenance of the structure of the mitochondrial inner membrane. Involved in mitochondrial morphology. Causes growth arrest when highly overexpressed.</text>
</comment>
<evidence type="ECO:0000256" key="4">
    <source>
        <dbReference type="ARBA" id="ARBA00022946"/>
    </source>
</evidence>
<dbReference type="EMBL" id="WHVB01000012">
    <property type="protein sequence ID" value="KAF8478181.1"/>
    <property type="molecule type" value="Genomic_DNA"/>
</dbReference>
<evidence type="ECO:0000313" key="13">
    <source>
        <dbReference type="Proteomes" id="UP000759537"/>
    </source>
</evidence>
<dbReference type="PANTHER" id="PTHR31961:SF3">
    <property type="entry name" value="SENSITIVE TO HIGH EXPRESSION PROTEIN 9, MITOCHONDRIAL"/>
    <property type="match status" value="1"/>
</dbReference>
<evidence type="ECO:0000256" key="8">
    <source>
        <dbReference type="ARBA" id="ARBA00023136"/>
    </source>
</evidence>
<evidence type="ECO:0000256" key="10">
    <source>
        <dbReference type="RuleBase" id="RU364128"/>
    </source>
</evidence>
<keyword evidence="5 10" id="KW-1133">Transmembrane helix</keyword>
<comment type="similarity">
    <text evidence="1 10">Belongs to the SHE9 family.</text>
</comment>
<keyword evidence="13" id="KW-1185">Reference proteome</keyword>
<evidence type="ECO:0000256" key="1">
    <source>
        <dbReference type="ARBA" id="ARBA00007472"/>
    </source>
</evidence>
<evidence type="ECO:0000256" key="5">
    <source>
        <dbReference type="ARBA" id="ARBA00022989"/>
    </source>
</evidence>
<comment type="subcellular location">
    <subcellularLocation>
        <location evidence="10">Mitochondrion inner membrane</location>
        <topology evidence="10">Multi-pass membrane protein</topology>
    </subcellularLocation>
</comment>
<dbReference type="OrthoDB" id="5595506at2759"/>
<dbReference type="PANTHER" id="PTHR31961">
    <property type="entry name" value="SENSITIVE TO HIGH EXPRESSION PROTEIN 9, MITOCHONDRIAL"/>
    <property type="match status" value="1"/>
</dbReference>
<comment type="subunit">
    <text evidence="10">Homooligomer.</text>
</comment>
<keyword evidence="7 10" id="KW-0496">Mitochondrion</keyword>
<protein>
    <recommendedName>
        <fullName evidence="10">Sensitive to high expression protein 9, mitochondrial</fullName>
    </recommendedName>
</protein>
<gene>
    <name evidence="12" type="ORF">DFH94DRAFT_610162</name>
</gene>
<keyword evidence="2 10" id="KW-0812">Transmembrane</keyword>
<evidence type="ECO:0000256" key="7">
    <source>
        <dbReference type="ARBA" id="ARBA00023128"/>
    </source>
</evidence>
<sequence length="226" mass="26015">IRQWSEKNSIALRQRTDDLITLMATSFTRLGGEINRVTGYDEIETLKRQVVSQEARISESRKAARDAKTAYEEAVQKRSDSQREVNGLLERKSTWTDTDVSRFTVLVRQDHALEQEEARAKLTVARTEDGVEREFSALMRAILARYHEEQVWSDKIRSVATYGQLAVLGVNVLVFVLAIVLVEPWKRRRLMAAFERKVLEMETANVDAVRAGMDKLQSRLEEQDQM</sequence>
<keyword evidence="3 10" id="KW-0999">Mitochondrion inner membrane</keyword>
<organism evidence="12 13">
    <name type="scientific">Russula ochroleuca</name>
    <dbReference type="NCBI Taxonomy" id="152965"/>
    <lineage>
        <taxon>Eukaryota</taxon>
        <taxon>Fungi</taxon>
        <taxon>Dikarya</taxon>
        <taxon>Basidiomycota</taxon>
        <taxon>Agaricomycotina</taxon>
        <taxon>Agaricomycetes</taxon>
        <taxon>Russulales</taxon>
        <taxon>Russulaceae</taxon>
        <taxon>Russula</taxon>
    </lineage>
</organism>
<evidence type="ECO:0000256" key="2">
    <source>
        <dbReference type="ARBA" id="ARBA00022692"/>
    </source>
</evidence>
<name>A0A9P5MT91_9AGAM</name>
<reference evidence="12" key="2">
    <citation type="journal article" date="2020" name="Nat. Commun.">
        <title>Large-scale genome sequencing of mycorrhizal fungi provides insights into the early evolution of symbiotic traits.</title>
        <authorList>
            <person name="Miyauchi S."/>
            <person name="Kiss E."/>
            <person name="Kuo A."/>
            <person name="Drula E."/>
            <person name="Kohler A."/>
            <person name="Sanchez-Garcia M."/>
            <person name="Morin E."/>
            <person name="Andreopoulos B."/>
            <person name="Barry K.W."/>
            <person name="Bonito G."/>
            <person name="Buee M."/>
            <person name="Carver A."/>
            <person name="Chen C."/>
            <person name="Cichocki N."/>
            <person name="Clum A."/>
            <person name="Culley D."/>
            <person name="Crous P.W."/>
            <person name="Fauchery L."/>
            <person name="Girlanda M."/>
            <person name="Hayes R.D."/>
            <person name="Keri Z."/>
            <person name="LaButti K."/>
            <person name="Lipzen A."/>
            <person name="Lombard V."/>
            <person name="Magnuson J."/>
            <person name="Maillard F."/>
            <person name="Murat C."/>
            <person name="Nolan M."/>
            <person name="Ohm R.A."/>
            <person name="Pangilinan J."/>
            <person name="Pereira M.F."/>
            <person name="Perotto S."/>
            <person name="Peter M."/>
            <person name="Pfister S."/>
            <person name="Riley R."/>
            <person name="Sitrit Y."/>
            <person name="Stielow J.B."/>
            <person name="Szollosi G."/>
            <person name="Zifcakova L."/>
            <person name="Stursova M."/>
            <person name="Spatafora J.W."/>
            <person name="Tedersoo L."/>
            <person name="Vaario L.M."/>
            <person name="Yamada A."/>
            <person name="Yan M."/>
            <person name="Wang P."/>
            <person name="Xu J."/>
            <person name="Bruns T."/>
            <person name="Baldrian P."/>
            <person name="Vilgalys R."/>
            <person name="Dunand C."/>
            <person name="Henrissat B."/>
            <person name="Grigoriev I.V."/>
            <person name="Hibbett D."/>
            <person name="Nagy L.G."/>
            <person name="Martin F.M."/>
        </authorList>
    </citation>
    <scope>NUCLEOTIDE SEQUENCE</scope>
    <source>
        <strain evidence="12">Prilba</strain>
    </source>
</reference>
<dbReference type="GO" id="GO:0005743">
    <property type="term" value="C:mitochondrial inner membrane"/>
    <property type="evidence" value="ECO:0007669"/>
    <property type="project" value="UniProtKB-SubCell"/>
</dbReference>
<proteinExistence type="inferred from homology"/>
<dbReference type="Proteomes" id="UP000759537">
    <property type="component" value="Unassembled WGS sequence"/>
</dbReference>
<reference evidence="12" key="1">
    <citation type="submission" date="2019-10" db="EMBL/GenBank/DDBJ databases">
        <authorList>
            <consortium name="DOE Joint Genome Institute"/>
            <person name="Kuo A."/>
            <person name="Miyauchi S."/>
            <person name="Kiss E."/>
            <person name="Drula E."/>
            <person name="Kohler A."/>
            <person name="Sanchez-Garcia M."/>
            <person name="Andreopoulos B."/>
            <person name="Barry K.W."/>
            <person name="Bonito G."/>
            <person name="Buee M."/>
            <person name="Carver A."/>
            <person name="Chen C."/>
            <person name="Cichocki N."/>
            <person name="Clum A."/>
            <person name="Culley D."/>
            <person name="Crous P.W."/>
            <person name="Fauchery L."/>
            <person name="Girlanda M."/>
            <person name="Hayes R."/>
            <person name="Keri Z."/>
            <person name="LaButti K."/>
            <person name="Lipzen A."/>
            <person name="Lombard V."/>
            <person name="Magnuson J."/>
            <person name="Maillard F."/>
            <person name="Morin E."/>
            <person name="Murat C."/>
            <person name="Nolan M."/>
            <person name="Ohm R."/>
            <person name="Pangilinan J."/>
            <person name="Pereira M."/>
            <person name="Perotto S."/>
            <person name="Peter M."/>
            <person name="Riley R."/>
            <person name="Sitrit Y."/>
            <person name="Stielow B."/>
            <person name="Szollosi G."/>
            <person name="Zifcakova L."/>
            <person name="Stursova M."/>
            <person name="Spatafora J.W."/>
            <person name="Tedersoo L."/>
            <person name="Vaario L.-M."/>
            <person name="Yamada A."/>
            <person name="Yan M."/>
            <person name="Wang P."/>
            <person name="Xu J."/>
            <person name="Bruns T."/>
            <person name="Baldrian P."/>
            <person name="Vilgalys R."/>
            <person name="Henrissat B."/>
            <person name="Grigoriev I.V."/>
            <person name="Hibbett D."/>
            <person name="Nagy L.G."/>
            <person name="Martin F.M."/>
        </authorList>
    </citation>
    <scope>NUCLEOTIDE SEQUENCE</scope>
    <source>
        <strain evidence="12">Prilba</strain>
    </source>
</reference>
<evidence type="ECO:0000313" key="12">
    <source>
        <dbReference type="EMBL" id="KAF8478181.1"/>
    </source>
</evidence>
<keyword evidence="8 10" id="KW-0472">Membrane</keyword>
<feature type="non-terminal residue" evidence="12">
    <location>
        <position position="226"/>
    </location>
</feature>
<feature type="coiled-coil region" evidence="11">
    <location>
        <begin position="43"/>
        <end position="91"/>
    </location>
</feature>
<keyword evidence="6 11" id="KW-0175">Coiled coil</keyword>
<evidence type="ECO:0000256" key="6">
    <source>
        <dbReference type="ARBA" id="ARBA00023054"/>
    </source>
</evidence>
<accession>A0A9P5MT91</accession>
<dbReference type="Pfam" id="PF05546">
    <property type="entry name" value="She9_MDM33"/>
    <property type="match status" value="1"/>
</dbReference>
<evidence type="ECO:0000256" key="11">
    <source>
        <dbReference type="SAM" id="Coils"/>
    </source>
</evidence>
<evidence type="ECO:0000256" key="9">
    <source>
        <dbReference type="ARBA" id="ARBA00024807"/>
    </source>
</evidence>
<keyword evidence="4 10" id="KW-0809">Transit peptide</keyword>
<dbReference type="AlphaFoldDB" id="A0A9P5MT91"/>
<feature type="non-terminal residue" evidence="12">
    <location>
        <position position="1"/>
    </location>
</feature>